<feature type="domain" description="Tc1-like transposase DDE" evidence="1">
    <location>
        <begin position="200"/>
        <end position="318"/>
    </location>
</feature>
<gene>
    <name evidence="2" type="ORF">EV192_1265</name>
</gene>
<reference evidence="2 3" key="1">
    <citation type="submission" date="2019-03" db="EMBL/GenBank/DDBJ databases">
        <title>Genomic Encyclopedia of Type Strains, Phase IV (KMG-IV): sequencing the most valuable type-strain genomes for metagenomic binning, comparative biology and taxonomic classification.</title>
        <authorList>
            <person name="Goeker M."/>
        </authorList>
    </citation>
    <scope>NUCLEOTIDE SEQUENCE [LARGE SCALE GENOMIC DNA]</scope>
    <source>
        <strain evidence="2 3">DSM 45934</strain>
    </source>
</reference>
<dbReference type="Proteomes" id="UP000295680">
    <property type="component" value="Unassembled WGS sequence"/>
</dbReference>
<dbReference type="GO" id="GO:0003676">
    <property type="term" value="F:nucleic acid binding"/>
    <property type="evidence" value="ECO:0007669"/>
    <property type="project" value="InterPro"/>
</dbReference>
<dbReference type="SUPFAM" id="SSF46689">
    <property type="entry name" value="Homeodomain-like"/>
    <property type="match status" value="1"/>
</dbReference>
<dbReference type="NCBIfam" id="NF033545">
    <property type="entry name" value="transpos_IS630"/>
    <property type="match status" value="1"/>
</dbReference>
<dbReference type="Gene3D" id="3.30.420.10">
    <property type="entry name" value="Ribonuclease H-like superfamily/Ribonuclease H"/>
    <property type="match status" value="1"/>
</dbReference>
<dbReference type="RefSeq" id="WP_132126474.1">
    <property type="nucleotide sequence ID" value="NZ_SLWS01000026.1"/>
</dbReference>
<dbReference type="AlphaFoldDB" id="A0A4V2S3D3"/>
<dbReference type="InterPro" id="IPR052702">
    <property type="entry name" value="MscS-like_channel"/>
</dbReference>
<dbReference type="Pfam" id="PF13358">
    <property type="entry name" value="DDE_3"/>
    <property type="match status" value="1"/>
</dbReference>
<keyword evidence="3" id="KW-1185">Reference proteome</keyword>
<dbReference type="InterPro" id="IPR012337">
    <property type="entry name" value="RNaseH-like_sf"/>
</dbReference>
<accession>A0A4V2S3D3</accession>
<dbReference type="SUPFAM" id="SSF53098">
    <property type="entry name" value="Ribonuclease H-like"/>
    <property type="match status" value="1"/>
</dbReference>
<protein>
    <submittedName>
        <fullName evidence="2">Transposase</fullName>
    </submittedName>
</protein>
<organism evidence="2 3">
    <name type="scientific">Actinocrispum wychmicini</name>
    <dbReference type="NCBI Taxonomy" id="1213861"/>
    <lineage>
        <taxon>Bacteria</taxon>
        <taxon>Bacillati</taxon>
        <taxon>Actinomycetota</taxon>
        <taxon>Actinomycetes</taxon>
        <taxon>Pseudonocardiales</taxon>
        <taxon>Pseudonocardiaceae</taxon>
        <taxon>Actinocrispum</taxon>
    </lineage>
</organism>
<dbReference type="InterPro" id="IPR038717">
    <property type="entry name" value="Tc1-like_DDE_dom"/>
</dbReference>
<dbReference type="InterPro" id="IPR036397">
    <property type="entry name" value="RNaseH_sf"/>
</dbReference>
<dbReference type="OrthoDB" id="2375382at2"/>
<sequence>MPSPKLDLVVLSDEERSVLTGWARRRKTAQALALRARIVLRCAEGGSIGVVAADVGVSRNTASKWRSRFVSERLEGLSDEPRPGRPRVISDDRIERVITKTLEETPGQDTHWSTRSMASATGMSQSAISRIWRAFGLKPHAVETWKLSTDPQFIDKVRDVVGLYLAPPENALVLAVDEKSQMQAIDRTAPILPIMPTTPARMTHDYVRHGTTSLFAAFDIGSGSVIAHHYRRHRHQEFLRFLKLIDAAVPKDLALHLVLDNYATHKTPKVKEWLIRHPRFHLHFTPTSSSWLNLVERWFAELTNRKLRRSAHRSVTELETDVRRWINEWNADPKPFVWTKTADQILDTLAAYCTRINDSRH</sequence>
<comment type="caution">
    <text evidence="2">The sequence shown here is derived from an EMBL/GenBank/DDBJ whole genome shotgun (WGS) entry which is preliminary data.</text>
</comment>
<evidence type="ECO:0000313" key="2">
    <source>
        <dbReference type="EMBL" id="TCO43790.1"/>
    </source>
</evidence>
<dbReference type="Pfam" id="PF13565">
    <property type="entry name" value="HTH_32"/>
    <property type="match status" value="1"/>
</dbReference>
<dbReference type="PANTHER" id="PTHR30347:SF1">
    <property type="entry name" value="MECHANOSENSITIVE CHANNEL MSCK"/>
    <property type="match status" value="1"/>
</dbReference>
<evidence type="ECO:0000313" key="3">
    <source>
        <dbReference type="Proteomes" id="UP000295680"/>
    </source>
</evidence>
<evidence type="ECO:0000259" key="1">
    <source>
        <dbReference type="Pfam" id="PF13358"/>
    </source>
</evidence>
<dbReference type="InterPro" id="IPR047655">
    <property type="entry name" value="Transpos_IS630-like"/>
</dbReference>
<dbReference type="EMBL" id="SLWS01000026">
    <property type="protein sequence ID" value="TCO43790.1"/>
    <property type="molecule type" value="Genomic_DNA"/>
</dbReference>
<dbReference type="InterPro" id="IPR009057">
    <property type="entry name" value="Homeodomain-like_sf"/>
</dbReference>
<name>A0A4V2S3D3_9PSEU</name>
<dbReference type="PANTHER" id="PTHR30347">
    <property type="entry name" value="POTASSIUM CHANNEL RELATED"/>
    <property type="match status" value="1"/>
</dbReference>
<proteinExistence type="predicted"/>